<dbReference type="AlphaFoldDB" id="A0A9P1GRS6"/>
<evidence type="ECO:0000256" key="1">
    <source>
        <dbReference type="SAM" id="MobiDB-lite"/>
    </source>
</evidence>
<sequence>TAQKALLAVSALLLVAIFSFTWPQVQEAEVDVVPEARHRTGKGKHKKHKRKEQGGTQGASKNDVPSVQAEKQMLKDVEGKDNEDTVTQVKPQEPAVLDPEAQPAWIFCAGQWQECICGGRVKWGNDEKWQIIELPKDKQMQKVVCSIDVLGDIIPGDGGKHCQCEVTPG</sequence>
<evidence type="ECO:0000313" key="5">
    <source>
        <dbReference type="Proteomes" id="UP001152797"/>
    </source>
</evidence>
<keyword evidence="2" id="KW-0732">Signal</keyword>
<feature type="compositionally biased region" description="Basic residues" evidence="1">
    <location>
        <begin position="39"/>
        <end position="51"/>
    </location>
</feature>
<organism evidence="3">
    <name type="scientific">Cladocopium goreaui</name>
    <dbReference type="NCBI Taxonomy" id="2562237"/>
    <lineage>
        <taxon>Eukaryota</taxon>
        <taxon>Sar</taxon>
        <taxon>Alveolata</taxon>
        <taxon>Dinophyceae</taxon>
        <taxon>Suessiales</taxon>
        <taxon>Symbiodiniaceae</taxon>
        <taxon>Cladocopium</taxon>
    </lineage>
</organism>
<dbReference type="EMBL" id="CAMXCT020006786">
    <property type="protein sequence ID" value="CAL1173416.1"/>
    <property type="molecule type" value="Genomic_DNA"/>
</dbReference>
<gene>
    <name evidence="3" type="ORF">C1SCF055_LOCUS44490</name>
</gene>
<feature type="compositionally biased region" description="Basic and acidic residues" evidence="1">
    <location>
        <begin position="72"/>
        <end position="83"/>
    </location>
</feature>
<proteinExistence type="predicted"/>
<dbReference type="EMBL" id="CAMXCT030006786">
    <property type="protein sequence ID" value="CAL4807353.1"/>
    <property type="molecule type" value="Genomic_DNA"/>
</dbReference>
<comment type="caution">
    <text evidence="3">The sequence shown here is derived from an EMBL/GenBank/DDBJ whole genome shotgun (WGS) entry which is preliminary data.</text>
</comment>
<feature type="non-terminal residue" evidence="3">
    <location>
        <position position="169"/>
    </location>
</feature>
<keyword evidence="5" id="KW-1185">Reference proteome</keyword>
<dbReference type="Proteomes" id="UP001152797">
    <property type="component" value="Unassembled WGS sequence"/>
</dbReference>
<accession>A0A9P1GRS6</accession>
<evidence type="ECO:0000313" key="4">
    <source>
        <dbReference type="EMBL" id="CAL1173416.1"/>
    </source>
</evidence>
<reference evidence="4" key="2">
    <citation type="submission" date="2024-04" db="EMBL/GenBank/DDBJ databases">
        <authorList>
            <person name="Chen Y."/>
            <person name="Shah S."/>
            <person name="Dougan E. K."/>
            <person name="Thang M."/>
            <person name="Chan C."/>
        </authorList>
    </citation>
    <scope>NUCLEOTIDE SEQUENCE [LARGE SCALE GENOMIC DNA]</scope>
</reference>
<feature type="signal peptide" evidence="2">
    <location>
        <begin position="1"/>
        <end position="27"/>
    </location>
</feature>
<feature type="chain" id="PRO_5043273227" evidence="2">
    <location>
        <begin position="28"/>
        <end position="169"/>
    </location>
</feature>
<reference evidence="3" key="1">
    <citation type="submission" date="2022-10" db="EMBL/GenBank/DDBJ databases">
        <authorList>
            <person name="Chen Y."/>
            <person name="Dougan E. K."/>
            <person name="Chan C."/>
            <person name="Rhodes N."/>
            <person name="Thang M."/>
        </authorList>
    </citation>
    <scope>NUCLEOTIDE SEQUENCE</scope>
</reference>
<feature type="region of interest" description="Disordered" evidence="1">
    <location>
        <begin position="36"/>
        <end position="87"/>
    </location>
</feature>
<name>A0A9P1GRS6_9DINO</name>
<evidence type="ECO:0000256" key="2">
    <source>
        <dbReference type="SAM" id="SignalP"/>
    </source>
</evidence>
<evidence type="ECO:0000313" key="3">
    <source>
        <dbReference type="EMBL" id="CAI4020041.1"/>
    </source>
</evidence>
<feature type="non-terminal residue" evidence="3">
    <location>
        <position position="1"/>
    </location>
</feature>
<protein>
    <submittedName>
        <fullName evidence="3">Uncharacterized protein</fullName>
    </submittedName>
</protein>
<dbReference type="EMBL" id="CAMXCT010006786">
    <property type="protein sequence ID" value="CAI4020041.1"/>
    <property type="molecule type" value="Genomic_DNA"/>
</dbReference>